<organism evidence="1 2">
    <name type="scientific">Ranatra chinensis</name>
    <dbReference type="NCBI Taxonomy" id="642074"/>
    <lineage>
        <taxon>Eukaryota</taxon>
        <taxon>Metazoa</taxon>
        <taxon>Ecdysozoa</taxon>
        <taxon>Arthropoda</taxon>
        <taxon>Hexapoda</taxon>
        <taxon>Insecta</taxon>
        <taxon>Pterygota</taxon>
        <taxon>Neoptera</taxon>
        <taxon>Paraneoptera</taxon>
        <taxon>Hemiptera</taxon>
        <taxon>Heteroptera</taxon>
        <taxon>Panheteroptera</taxon>
        <taxon>Nepomorpha</taxon>
        <taxon>Nepidae</taxon>
        <taxon>Ranatrinae</taxon>
        <taxon>Ranatra</taxon>
    </lineage>
</organism>
<dbReference type="EMBL" id="JBFDAA010000004">
    <property type="protein sequence ID" value="KAL1138273.1"/>
    <property type="molecule type" value="Genomic_DNA"/>
</dbReference>
<keyword evidence="2" id="KW-1185">Reference proteome</keyword>
<dbReference type="AlphaFoldDB" id="A0ABD0YQM0"/>
<reference evidence="1 2" key="1">
    <citation type="submission" date="2024-07" db="EMBL/GenBank/DDBJ databases">
        <title>Chromosome-level genome assembly of the water stick insect Ranatra chinensis (Heteroptera: Nepidae).</title>
        <authorList>
            <person name="Liu X."/>
        </authorList>
    </citation>
    <scope>NUCLEOTIDE SEQUENCE [LARGE SCALE GENOMIC DNA]</scope>
    <source>
        <strain evidence="1">Cailab_2021Rc</strain>
        <tissue evidence="1">Muscle</tissue>
    </source>
</reference>
<comment type="caution">
    <text evidence="1">The sequence shown here is derived from an EMBL/GenBank/DDBJ whole genome shotgun (WGS) entry which is preliminary data.</text>
</comment>
<name>A0ABD0YQM0_9HEMI</name>
<sequence>MATQNYQKEMAQGKEVFRRMHGEMPYSVHLVPHRSGPGYRRFGTPGSSIVKPVDSRPIESALKVSRLALLSATHFPINSSPCFLTLYFDRGRPSRRPLPRVSLPFQSAHHHIPGASPDLDLGHRIVEMSLIAEFMNGLPCYDENNFSSSILSDLSVIVTAFWKPPYEQHYSTDVSSTTDGFPQEHIVLTYLVPPVNLKSPPLGLWAGQPQGEGAGDRPVKTYDEVSLGIGGDL</sequence>
<accession>A0ABD0YQM0</accession>
<proteinExistence type="predicted"/>
<evidence type="ECO:0000313" key="2">
    <source>
        <dbReference type="Proteomes" id="UP001558652"/>
    </source>
</evidence>
<gene>
    <name evidence="1" type="ORF">AAG570_009962</name>
</gene>
<dbReference type="Proteomes" id="UP001558652">
    <property type="component" value="Unassembled WGS sequence"/>
</dbReference>
<evidence type="ECO:0000313" key="1">
    <source>
        <dbReference type="EMBL" id="KAL1138273.1"/>
    </source>
</evidence>
<protein>
    <submittedName>
        <fullName evidence="1">Uncharacterized protein</fullName>
    </submittedName>
</protein>